<dbReference type="EMBL" id="MU860079">
    <property type="protein sequence ID" value="KAK4238904.1"/>
    <property type="molecule type" value="Genomic_DNA"/>
</dbReference>
<feature type="compositionally biased region" description="Polar residues" evidence="1">
    <location>
        <begin position="1"/>
        <end position="10"/>
    </location>
</feature>
<evidence type="ECO:0000313" key="2">
    <source>
        <dbReference type="EMBL" id="KAK4238904.1"/>
    </source>
</evidence>
<proteinExistence type="predicted"/>
<protein>
    <submittedName>
        <fullName evidence="2">Uncharacterized protein</fullName>
    </submittedName>
</protein>
<reference evidence="2" key="2">
    <citation type="submission" date="2023-05" db="EMBL/GenBank/DDBJ databases">
        <authorList>
            <consortium name="Lawrence Berkeley National Laboratory"/>
            <person name="Steindorff A."/>
            <person name="Hensen N."/>
            <person name="Bonometti L."/>
            <person name="Westerberg I."/>
            <person name="Brannstrom I.O."/>
            <person name="Guillou S."/>
            <person name="Cros-Aarteil S."/>
            <person name="Calhoun S."/>
            <person name="Haridas S."/>
            <person name="Kuo A."/>
            <person name="Mondo S."/>
            <person name="Pangilinan J."/>
            <person name="Riley R."/>
            <person name="Labutti K."/>
            <person name="Andreopoulos B."/>
            <person name="Lipzen A."/>
            <person name="Chen C."/>
            <person name="Yanf M."/>
            <person name="Daum C."/>
            <person name="Ng V."/>
            <person name="Clum A."/>
            <person name="Ohm R."/>
            <person name="Martin F."/>
            <person name="Silar P."/>
            <person name="Natvig D."/>
            <person name="Lalanne C."/>
            <person name="Gautier V."/>
            <person name="Ament-Velasquez S.L."/>
            <person name="Kruys A."/>
            <person name="Hutchinson M.I."/>
            <person name="Powell A.J."/>
            <person name="Barry K."/>
            <person name="Miller A.N."/>
            <person name="Grigoriev I.V."/>
            <person name="Debuchy R."/>
            <person name="Gladieux P."/>
            <person name="Thoren M.H."/>
            <person name="Johannesson H."/>
        </authorList>
    </citation>
    <scope>NUCLEOTIDE SEQUENCE</scope>
    <source>
        <strain evidence="2">CBS 532.94</strain>
    </source>
</reference>
<feature type="region of interest" description="Disordered" evidence="1">
    <location>
        <begin position="1"/>
        <end position="24"/>
    </location>
</feature>
<accession>A0AAN7CBE2</accession>
<evidence type="ECO:0000256" key="1">
    <source>
        <dbReference type="SAM" id="MobiDB-lite"/>
    </source>
</evidence>
<sequence>MASLAESYSGSPKALFFRGSRPPSPSTLRKLGVETLNLEAVNEKLKERTQSPESGVRTLFDELVEVGGVPLREYRFDDAERELDYEHGFYLREERFLHIQLMLWRRYAKRRMMDGLPDMRDLDEADRVAAFVT</sequence>
<organism evidence="2 3">
    <name type="scientific">Achaetomium macrosporum</name>
    <dbReference type="NCBI Taxonomy" id="79813"/>
    <lineage>
        <taxon>Eukaryota</taxon>
        <taxon>Fungi</taxon>
        <taxon>Dikarya</taxon>
        <taxon>Ascomycota</taxon>
        <taxon>Pezizomycotina</taxon>
        <taxon>Sordariomycetes</taxon>
        <taxon>Sordariomycetidae</taxon>
        <taxon>Sordariales</taxon>
        <taxon>Chaetomiaceae</taxon>
        <taxon>Achaetomium</taxon>
    </lineage>
</organism>
<keyword evidence="3" id="KW-1185">Reference proteome</keyword>
<dbReference type="Proteomes" id="UP001303760">
    <property type="component" value="Unassembled WGS sequence"/>
</dbReference>
<comment type="caution">
    <text evidence="2">The sequence shown here is derived from an EMBL/GenBank/DDBJ whole genome shotgun (WGS) entry which is preliminary data.</text>
</comment>
<evidence type="ECO:0000313" key="3">
    <source>
        <dbReference type="Proteomes" id="UP001303760"/>
    </source>
</evidence>
<dbReference type="AlphaFoldDB" id="A0AAN7CBE2"/>
<name>A0AAN7CBE2_9PEZI</name>
<reference evidence="2" key="1">
    <citation type="journal article" date="2023" name="Mol. Phylogenet. Evol.">
        <title>Genome-scale phylogeny and comparative genomics of the fungal order Sordariales.</title>
        <authorList>
            <person name="Hensen N."/>
            <person name="Bonometti L."/>
            <person name="Westerberg I."/>
            <person name="Brannstrom I.O."/>
            <person name="Guillou S."/>
            <person name="Cros-Aarteil S."/>
            <person name="Calhoun S."/>
            <person name="Haridas S."/>
            <person name="Kuo A."/>
            <person name="Mondo S."/>
            <person name="Pangilinan J."/>
            <person name="Riley R."/>
            <person name="LaButti K."/>
            <person name="Andreopoulos B."/>
            <person name="Lipzen A."/>
            <person name="Chen C."/>
            <person name="Yan M."/>
            <person name="Daum C."/>
            <person name="Ng V."/>
            <person name="Clum A."/>
            <person name="Steindorff A."/>
            <person name="Ohm R.A."/>
            <person name="Martin F."/>
            <person name="Silar P."/>
            <person name="Natvig D.O."/>
            <person name="Lalanne C."/>
            <person name="Gautier V."/>
            <person name="Ament-Velasquez S.L."/>
            <person name="Kruys A."/>
            <person name="Hutchinson M.I."/>
            <person name="Powell A.J."/>
            <person name="Barry K."/>
            <person name="Miller A.N."/>
            <person name="Grigoriev I.V."/>
            <person name="Debuchy R."/>
            <person name="Gladieux P."/>
            <person name="Hiltunen Thoren M."/>
            <person name="Johannesson H."/>
        </authorList>
    </citation>
    <scope>NUCLEOTIDE SEQUENCE</scope>
    <source>
        <strain evidence="2">CBS 532.94</strain>
    </source>
</reference>
<gene>
    <name evidence="2" type="ORF">C8A03DRAFT_33018</name>
</gene>